<sequence length="253" mass="28841">MSDRLIFLGTAGGRASVFRHLRRAGGFLLRLSDLWVHTDPGPGAFVYLHQMGFDPRQINCVVLSHVHLDHSADINSVIESATDGGKKREVVLFAPRSALEGENRVVLPFIRKERLAGEFILEEGKEYSYNGLRIKAVMKHTHHHTETYAILYNERILYVSCALYEDRMLEAYPKGLDLMIINTTLYKKTKYIEHLTVQDAKKLLAHLKPKLAILTHFGYEILMNHHLQDIALEVEKETGVKTLCAYDGMEVEI</sequence>
<dbReference type="AlphaFoldDB" id="A0A7C5X020"/>
<dbReference type="PANTHER" id="PTHR42663:SF6">
    <property type="entry name" value="HYDROLASE C777.06C-RELATED"/>
    <property type="match status" value="1"/>
</dbReference>
<dbReference type="Gene3D" id="3.60.15.10">
    <property type="entry name" value="Ribonuclease Z/Hydroxyacylglutathione hydrolase-like"/>
    <property type="match status" value="1"/>
</dbReference>
<organism evidence="2">
    <name type="scientific">Thermocrinis ruber</name>
    <dbReference type="NCBI Taxonomy" id="75906"/>
    <lineage>
        <taxon>Bacteria</taxon>
        <taxon>Pseudomonadati</taxon>
        <taxon>Aquificota</taxon>
        <taxon>Aquificia</taxon>
        <taxon>Aquificales</taxon>
        <taxon>Aquificaceae</taxon>
        <taxon>Thermocrinis</taxon>
    </lineage>
</organism>
<dbReference type="Pfam" id="PF12706">
    <property type="entry name" value="Lactamase_B_2"/>
    <property type="match status" value="1"/>
</dbReference>
<gene>
    <name evidence="2" type="ORF">ENN04_09140</name>
</gene>
<protein>
    <submittedName>
        <fullName evidence="2">MBL fold metallo-hydrolase</fullName>
    </submittedName>
</protein>
<comment type="caution">
    <text evidence="2">The sequence shown here is derived from an EMBL/GenBank/DDBJ whole genome shotgun (WGS) entry which is preliminary data.</text>
</comment>
<evidence type="ECO:0000313" key="2">
    <source>
        <dbReference type="EMBL" id="HHO74772.1"/>
    </source>
</evidence>
<dbReference type="SUPFAM" id="SSF56281">
    <property type="entry name" value="Metallo-hydrolase/oxidoreductase"/>
    <property type="match status" value="1"/>
</dbReference>
<dbReference type="InterPro" id="IPR001279">
    <property type="entry name" value="Metallo-B-lactamas"/>
</dbReference>
<dbReference type="PANTHER" id="PTHR42663">
    <property type="entry name" value="HYDROLASE C777.06C-RELATED-RELATED"/>
    <property type="match status" value="1"/>
</dbReference>
<accession>A0A7C5X020</accession>
<reference evidence="2" key="1">
    <citation type="journal article" date="2020" name="mSystems">
        <title>Genome- and Community-Level Interaction Insights into Carbon Utilization and Element Cycling Functions of Hydrothermarchaeota in Hydrothermal Sediment.</title>
        <authorList>
            <person name="Zhou Z."/>
            <person name="Liu Y."/>
            <person name="Xu W."/>
            <person name="Pan J."/>
            <person name="Luo Z.H."/>
            <person name="Li M."/>
        </authorList>
    </citation>
    <scope>NUCLEOTIDE SEQUENCE [LARGE SCALE GENOMIC DNA]</scope>
    <source>
        <strain evidence="2">SpSt-114</strain>
    </source>
</reference>
<name>A0A7C5X020_9AQUI</name>
<feature type="domain" description="Metallo-beta-lactamase" evidence="1">
    <location>
        <begin position="35"/>
        <end position="217"/>
    </location>
</feature>
<dbReference type="CDD" id="cd07741">
    <property type="entry name" value="metallo-hydrolase-like_MBL-fold"/>
    <property type="match status" value="1"/>
</dbReference>
<keyword evidence="2" id="KW-0378">Hydrolase</keyword>
<evidence type="ECO:0000259" key="1">
    <source>
        <dbReference type="Pfam" id="PF12706"/>
    </source>
</evidence>
<proteinExistence type="predicted"/>
<dbReference type="InterPro" id="IPR036866">
    <property type="entry name" value="RibonucZ/Hydroxyglut_hydro"/>
</dbReference>
<dbReference type="GO" id="GO:0016787">
    <property type="term" value="F:hydrolase activity"/>
    <property type="evidence" value="ECO:0007669"/>
    <property type="project" value="UniProtKB-KW"/>
</dbReference>
<dbReference type="EMBL" id="DSAC01000114">
    <property type="protein sequence ID" value="HHO74772.1"/>
    <property type="molecule type" value="Genomic_DNA"/>
</dbReference>